<reference evidence="1" key="2">
    <citation type="journal article" date="2015" name="Fish Shellfish Immunol.">
        <title>Early steps in the European eel (Anguilla anguilla)-Vibrio vulnificus interaction in the gills: Role of the RtxA13 toxin.</title>
        <authorList>
            <person name="Callol A."/>
            <person name="Pajuelo D."/>
            <person name="Ebbesson L."/>
            <person name="Teles M."/>
            <person name="MacKenzie S."/>
            <person name="Amaro C."/>
        </authorList>
    </citation>
    <scope>NUCLEOTIDE SEQUENCE</scope>
</reference>
<organism evidence="1">
    <name type="scientific">Anguilla anguilla</name>
    <name type="common">European freshwater eel</name>
    <name type="synonym">Muraena anguilla</name>
    <dbReference type="NCBI Taxonomy" id="7936"/>
    <lineage>
        <taxon>Eukaryota</taxon>
        <taxon>Metazoa</taxon>
        <taxon>Chordata</taxon>
        <taxon>Craniata</taxon>
        <taxon>Vertebrata</taxon>
        <taxon>Euteleostomi</taxon>
        <taxon>Actinopterygii</taxon>
        <taxon>Neopterygii</taxon>
        <taxon>Teleostei</taxon>
        <taxon>Anguilliformes</taxon>
        <taxon>Anguillidae</taxon>
        <taxon>Anguilla</taxon>
    </lineage>
</organism>
<proteinExistence type="predicted"/>
<dbReference type="AlphaFoldDB" id="A0A0E9SWX4"/>
<reference evidence="1" key="1">
    <citation type="submission" date="2014-11" db="EMBL/GenBank/DDBJ databases">
        <authorList>
            <person name="Amaro Gonzalez C."/>
        </authorList>
    </citation>
    <scope>NUCLEOTIDE SEQUENCE</scope>
</reference>
<accession>A0A0E9SWX4</accession>
<dbReference type="EMBL" id="GBXM01062738">
    <property type="protein sequence ID" value="JAH45839.1"/>
    <property type="molecule type" value="Transcribed_RNA"/>
</dbReference>
<protein>
    <submittedName>
        <fullName evidence="1">Uncharacterized protein</fullName>
    </submittedName>
</protein>
<sequence>MTFSTPSSLASDLVTPLRVLFGQLEPLPLFSSNHTGPLCSF</sequence>
<evidence type="ECO:0000313" key="1">
    <source>
        <dbReference type="EMBL" id="JAH45839.1"/>
    </source>
</evidence>
<name>A0A0E9SWX4_ANGAN</name>